<evidence type="ECO:0008006" key="3">
    <source>
        <dbReference type="Google" id="ProtNLM"/>
    </source>
</evidence>
<accession>A0ABV1ENV3</accession>
<dbReference type="EMBL" id="JBBMFT010000001">
    <property type="protein sequence ID" value="MEQ2454958.1"/>
    <property type="molecule type" value="Genomic_DNA"/>
</dbReference>
<protein>
    <recommendedName>
        <fullName evidence="3">DUF3168 domain-containing protein</fullName>
    </recommendedName>
</protein>
<comment type="caution">
    <text evidence="1">The sequence shown here is derived from an EMBL/GenBank/DDBJ whole genome shotgun (WGS) entry which is preliminary data.</text>
</comment>
<dbReference type="RefSeq" id="WP_349138635.1">
    <property type="nucleotide sequence ID" value="NZ_JBBMFT010000001.1"/>
</dbReference>
<organism evidence="1 2">
    <name type="scientific">Flavonifractor hominis</name>
    <dbReference type="NCBI Taxonomy" id="3133178"/>
    <lineage>
        <taxon>Bacteria</taxon>
        <taxon>Bacillati</taxon>
        <taxon>Bacillota</taxon>
        <taxon>Clostridia</taxon>
        <taxon>Eubacteriales</taxon>
        <taxon>Oscillospiraceae</taxon>
        <taxon>Flavonifractor</taxon>
    </lineage>
</organism>
<dbReference type="Proteomes" id="UP001440599">
    <property type="component" value="Unassembled WGS sequence"/>
</dbReference>
<name>A0ABV1ENV3_9FIRM</name>
<gene>
    <name evidence="1" type="ORF">WMO45_00330</name>
</gene>
<keyword evidence="2" id="KW-1185">Reference proteome</keyword>
<evidence type="ECO:0000313" key="1">
    <source>
        <dbReference type="EMBL" id="MEQ2454958.1"/>
    </source>
</evidence>
<proteinExistence type="predicted"/>
<evidence type="ECO:0000313" key="2">
    <source>
        <dbReference type="Proteomes" id="UP001440599"/>
    </source>
</evidence>
<sequence>MNQIDVVEAVAARLAELWPERMIYRDFCPAAFQRPSAFLYVRDAGYEDAALGLVEWSVEIELELFSATDAYSVASTEALRAEQAAVLERFPGPGLAVGDRHIMFSARADTPGPGTAAVTFFARWMDRRPGYTDPNTGEGGHDVPAMEHFAVRVTEQKG</sequence>
<reference evidence="1 2" key="1">
    <citation type="submission" date="2024-03" db="EMBL/GenBank/DDBJ databases">
        <title>Human intestinal bacterial collection.</title>
        <authorList>
            <person name="Pauvert C."/>
            <person name="Hitch T.C.A."/>
            <person name="Clavel T."/>
        </authorList>
    </citation>
    <scope>NUCLEOTIDE SEQUENCE [LARGE SCALE GENOMIC DNA]</scope>
    <source>
        <strain evidence="1 2">CLA-AP-H34</strain>
    </source>
</reference>